<sequence length="83" mass="9343">MEESMNFYTRYQNDANCKSKQSPRMHSLGAGPGHALGKEPDWQVVMKMTPREVFDVDFGTTEVEPFSTQGLDKNAAICEEDNV</sequence>
<gene>
    <name evidence="2" type="ORF">ACH5RR_001151</name>
</gene>
<keyword evidence="3" id="KW-1185">Reference proteome</keyword>
<feature type="region of interest" description="Disordered" evidence="1">
    <location>
        <begin position="18"/>
        <end position="38"/>
    </location>
</feature>
<comment type="caution">
    <text evidence="2">The sequence shown here is derived from an EMBL/GenBank/DDBJ whole genome shotgun (WGS) entry which is preliminary data.</text>
</comment>
<dbReference type="AlphaFoldDB" id="A0ABD3B349"/>
<reference evidence="2 3" key="1">
    <citation type="submission" date="2024-11" db="EMBL/GenBank/DDBJ databases">
        <title>A near-complete genome assembly of Cinchona calisaya.</title>
        <authorList>
            <person name="Lian D.C."/>
            <person name="Zhao X.W."/>
            <person name="Wei L."/>
        </authorList>
    </citation>
    <scope>NUCLEOTIDE SEQUENCE [LARGE SCALE GENOMIC DNA]</scope>
    <source>
        <tissue evidence="2">Nenye</tissue>
    </source>
</reference>
<organism evidence="2 3">
    <name type="scientific">Cinchona calisaya</name>
    <dbReference type="NCBI Taxonomy" id="153742"/>
    <lineage>
        <taxon>Eukaryota</taxon>
        <taxon>Viridiplantae</taxon>
        <taxon>Streptophyta</taxon>
        <taxon>Embryophyta</taxon>
        <taxon>Tracheophyta</taxon>
        <taxon>Spermatophyta</taxon>
        <taxon>Magnoliopsida</taxon>
        <taxon>eudicotyledons</taxon>
        <taxon>Gunneridae</taxon>
        <taxon>Pentapetalae</taxon>
        <taxon>asterids</taxon>
        <taxon>lamiids</taxon>
        <taxon>Gentianales</taxon>
        <taxon>Rubiaceae</taxon>
        <taxon>Cinchonoideae</taxon>
        <taxon>Cinchoneae</taxon>
        <taxon>Cinchona</taxon>
    </lineage>
</organism>
<evidence type="ECO:0000313" key="3">
    <source>
        <dbReference type="Proteomes" id="UP001630127"/>
    </source>
</evidence>
<proteinExistence type="predicted"/>
<dbReference type="EMBL" id="JBJUIK010000001">
    <property type="protein sequence ID" value="KAL3537785.1"/>
    <property type="molecule type" value="Genomic_DNA"/>
</dbReference>
<evidence type="ECO:0000256" key="1">
    <source>
        <dbReference type="SAM" id="MobiDB-lite"/>
    </source>
</evidence>
<evidence type="ECO:0000313" key="2">
    <source>
        <dbReference type="EMBL" id="KAL3537785.1"/>
    </source>
</evidence>
<accession>A0ABD3B349</accession>
<protein>
    <submittedName>
        <fullName evidence="2">Uncharacterized protein</fullName>
    </submittedName>
</protein>
<dbReference type="Proteomes" id="UP001630127">
    <property type="component" value="Unassembled WGS sequence"/>
</dbReference>
<name>A0ABD3B349_9GENT</name>